<dbReference type="Proteomes" id="UP000216033">
    <property type="component" value="Unassembled WGS sequence"/>
</dbReference>
<protein>
    <recommendedName>
        <fullName evidence="3">Cytochrome C</fullName>
    </recommendedName>
</protein>
<accession>A0A270BWB6</accession>
<gene>
    <name evidence="1" type="ORF">B9K05_01375</name>
</gene>
<dbReference type="GO" id="GO:0009055">
    <property type="term" value="F:electron transfer activity"/>
    <property type="evidence" value="ECO:0007669"/>
    <property type="project" value="InterPro"/>
</dbReference>
<dbReference type="STRING" id="1231343.Absy_027_126"/>
<dbReference type="EMBL" id="NDFP01000001">
    <property type="protein sequence ID" value="PAL29325.1"/>
    <property type="molecule type" value="Genomic_DNA"/>
</dbReference>
<sequence length="195" mass="21425">MFRQAVYNRSKRRAVQILACAVFTMIFANMLLPLQNVRAESGRDEGAFSPPRLHYLLNCAGCHGLEGHSSKTLVPDLLDQAGFFLCSPDGRDYIIRLPNVAFVKLPSLQLADLMNYVVFTLGKKSVPPGAKPYTAAEVDNLRKRSFHDYSLQAYRKAVVESVLRACPAAVGKLQVYGVALDQKEVANMGGGSPSY</sequence>
<dbReference type="SUPFAM" id="SSF46626">
    <property type="entry name" value="Cytochrome c"/>
    <property type="match status" value="1"/>
</dbReference>
<dbReference type="InterPro" id="IPR036909">
    <property type="entry name" value="Cyt_c-like_dom_sf"/>
</dbReference>
<reference evidence="1 2" key="1">
    <citation type="submission" date="2017-04" db="EMBL/GenBank/DDBJ databases">
        <title>Kefir bacterial isolates.</title>
        <authorList>
            <person name="Kim Y."/>
            <person name="Blasche S."/>
            <person name="Patil K.R."/>
        </authorList>
    </citation>
    <scope>NUCLEOTIDE SEQUENCE [LARGE SCALE GENOMIC DNA]</scope>
    <source>
        <strain evidence="1 2">KR-2</strain>
    </source>
</reference>
<dbReference type="OrthoDB" id="9811281at2"/>
<name>A0A270BWB6_9PROT</name>
<proteinExistence type="predicted"/>
<evidence type="ECO:0000313" key="1">
    <source>
        <dbReference type="EMBL" id="PAL29325.1"/>
    </source>
</evidence>
<dbReference type="AlphaFoldDB" id="A0A270BWB6"/>
<evidence type="ECO:0000313" key="2">
    <source>
        <dbReference type="Proteomes" id="UP000216033"/>
    </source>
</evidence>
<keyword evidence="2" id="KW-1185">Reference proteome</keyword>
<organism evidence="1 2">
    <name type="scientific">Acetobacter syzygii</name>
    <dbReference type="NCBI Taxonomy" id="146476"/>
    <lineage>
        <taxon>Bacteria</taxon>
        <taxon>Pseudomonadati</taxon>
        <taxon>Pseudomonadota</taxon>
        <taxon>Alphaproteobacteria</taxon>
        <taxon>Acetobacterales</taxon>
        <taxon>Acetobacteraceae</taxon>
        <taxon>Acetobacter</taxon>
    </lineage>
</organism>
<evidence type="ECO:0008006" key="3">
    <source>
        <dbReference type="Google" id="ProtNLM"/>
    </source>
</evidence>
<comment type="caution">
    <text evidence="1">The sequence shown here is derived from an EMBL/GenBank/DDBJ whole genome shotgun (WGS) entry which is preliminary data.</text>
</comment>
<dbReference type="GO" id="GO:0020037">
    <property type="term" value="F:heme binding"/>
    <property type="evidence" value="ECO:0007669"/>
    <property type="project" value="InterPro"/>
</dbReference>